<feature type="transmembrane region" description="Helical" evidence="1">
    <location>
        <begin position="6"/>
        <end position="26"/>
    </location>
</feature>
<dbReference type="InterPro" id="IPR011659">
    <property type="entry name" value="WD40"/>
</dbReference>
<dbReference type="Proteomes" id="UP000177376">
    <property type="component" value="Unassembled WGS sequence"/>
</dbReference>
<name>A0A1G1YGX9_9BACT</name>
<gene>
    <name evidence="2" type="ORF">A3A02_02170</name>
</gene>
<evidence type="ECO:0000313" key="3">
    <source>
        <dbReference type="Proteomes" id="UP000177376"/>
    </source>
</evidence>
<dbReference type="Gene3D" id="2.120.10.30">
    <property type="entry name" value="TolB, C-terminal domain"/>
    <property type="match status" value="1"/>
</dbReference>
<evidence type="ECO:0000313" key="2">
    <source>
        <dbReference type="EMBL" id="OGY51592.1"/>
    </source>
</evidence>
<proteinExistence type="predicted"/>
<dbReference type="AlphaFoldDB" id="A0A1G1YGX9"/>
<dbReference type="SUPFAM" id="SSF82171">
    <property type="entry name" value="DPP6 N-terminal domain-like"/>
    <property type="match status" value="1"/>
</dbReference>
<dbReference type="InterPro" id="IPR011042">
    <property type="entry name" value="6-blade_b-propeller_TolB-like"/>
</dbReference>
<organism evidence="2 3">
    <name type="scientific">Candidatus Buchananbacteria bacterium RIFCSPLOWO2_01_FULL_39_33</name>
    <dbReference type="NCBI Taxonomy" id="1797543"/>
    <lineage>
        <taxon>Bacteria</taxon>
        <taxon>Candidatus Buchananiibacteriota</taxon>
    </lineage>
</organism>
<protein>
    <recommendedName>
        <fullName evidence="4">Dipeptidylpeptidase IV N-terminal domain-containing protein</fullName>
    </recommendedName>
</protein>
<dbReference type="Pfam" id="PF07676">
    <property type="entry name" value="PD40"/>
    <property type="match status" value="2"/>
</dbReference>
<evidence type="ECO:0008006" key="4">
    <source>
        <dbReference type="Google" id="ProtNLM"/>
    </source>
</evidence>
<accession>A0A1G1YGX9</accession>
<comment type="caution">
    <text evidence="2">The sequence shown here is derived from an EMBL/GenBank/DDBJ whole genome shotgun (WGS) entry which is preliminary data.</text>
</comment>
<keyword evidence="1" id="KW-1133">Transmembrane helix</keyword>
<keyword evidence="1" id="KW-0812">Transmembrane</keyword>
<keyword evidence="1" id="KW-0472">Membrane</keyword>
<reference evidence="2 3" key="1">
    <citation type="journal article" date="2016" name="Nat. Commun.">
        <title>Thousands of microbial genomes shed light on interconnected biogeochemical processes in an aquifer system.</title>
        <authorList>
            <person name="Anantharaman K."/>
            <person name="Brown C.T."/>
            <person name="Hug L.A."/>
            <person name="Sharon I."/>
            <person name="Castelle C.J."/>
            <person name="Probst A.J."/>
            <person name="Thomas B.C."/>
            <person name="Singh A."/>
            <person name="Wilkins M.J."/>
            <person name="Karaoz U."/>
            <person name="Brodie E.L."/>
            <person name="Williams K.H."/>
            <person name="Hubbard S.S."/>
            <person name="Banfield J.F."/>
        </authorList>
    </citation>
    <scope>NUCLEOTIDE SEQUENCE [LARGE SCALE GENOMIC DNA]</scope>
</reference>
<evidence type="ECO:0000256" key="1">
    <source>
        <dbReference type="SAM" id="Phobius"/>
    </source>
</evidence>
<dbReference type="EMBL" id="MHIM01000034">
    <property type="protein sequence ID" value="OGY51592.1"/>
    <property type="molecule type" value="Genomic_DNA"/>
</dbReference>
<sequence>MKNVFSSSWLVILMVVFLLLFVYWQFGPNFWPLIRISDQAQLAPNWSRPIRVGLNTSNWEGGAYISSDGTALYYAYYPGDLEREARLGRLPSDIDVYYSLKPFAKAKKHPLSEDAWSEGGVMLAGSDIYYMSDRYSPGTENLYKNGKLIAIGNFTESQKNPHYCALKAELYFEMAGIIYIYKAGLVKNLTWPINDGNQNIQPFLTPDCQKMYFSSNRGNGVFKILESERINEDSWSQPKVVVASQHGVGEPTLTDDGRTLFFVQTFKSLRGNMNSDIFYINEDKK</sequence>